<accession>A0A515HKX1</accession>
<sequence>MRPERYLYLLSPTRYVDCMVLRSRLMARKYNKLSREALKMLLDGVSRREVKQYLAGKQIGARTAIAVLCRQEMVVLKQRMPGSR</sequence>
<geneLocation type="plasmid" evidence="1">
    <name>pKL8-NDM</name>
</geneLocation>
<keyword evidence="1" id="KW-0614">Plasmid</keyword>
<evidence type="ECO:0000313" key="1">
    <source>
        <dbReference type="EMBL" id="QDL90203.1"/>
    </source>
</evidence>
<proteinExistence type="predicted"/>
<dbReference type="AlphaFoldDB" id="A0A515HKX1"/>
<dbReference type="EMBL" id="MH523448">
    <property type="protein sequence ID" value="QDL90203.1"/>
    <property type="molecule type" value="Genomic_DNA"/>
</dbReference>
<reference evidence="1" key="1">
    <citation type="submission" date="2018-06" db="EMBL/GenBank/DDBJ databases">
        <authorList>
            <person name="Espinal P."/>
            <person name="Villa L."/>
            <person name="Carattoli A."/>
        </authorList>
    </citation>
    <scope>NUCLEOTIDE SEQUENCE</scope>
    <source>
        <strain evidence="1">KL8</strain>
        <plasmid evidence="1">pKL8-NDM</plasmid>
    </source>
</reference>
<protein>
    <submittedName>
        <fullName evidence="1">PdcA protein</fullName>
    </submittedName>
</protein>
<name>A0A515HKX1_KLEPN</name>
<organism evidence="1">
    <name type="scientific">Klebsiella pneumoniae</name>
    <dbReference type="NCBI Taxonomy" id="573"/>
    <lineage>
        <taxon>Bacteria</taxon>
        <taxon>Pseudomonadati</taxon>
        <taxon>Pseudomonadota</taxon>
        <taxon>Gammaproteobacteria</taxon>
        <taxon>Enterobacterales</taxon>
        <taxon>Enterobacteriaceae</taxon>
        <taxon>Klebsiella/Raoultella group</taxon>
        <taxon>Klebsiella</taxon>
        <taxon>Klebsiella pneumoniae complex</taxon>
    </lineage>
</organism>